<dbReference type="Gene3D" id="3.40.720.10">
    <property type="entry name" value="Alkaline Phosphatase, subunit A"/>
    <property type="match status" value="2"/>
</dbReference>
<keyword evidence="1" id="KW-0732">Signal</keyword>
<feature type="chain" id="PRO_5007615105" evidence="1">
    <location>
        <begin position="21"/>
        <end position="672"/>
    </location>
</feature>
<dbReference type="InterPro" id="IPR013320">
    <property type="entry name" value="ConA-like_dom_sf"/>
</dbReference>
<organism evidence="2 3">
    <name type="scientific">Bordetella ansorpii</name>
    <dbReference type="NCBI Taxonomy" id="288768"/>
    <lineage>
        <taxon>Bacteria</taxon>
        <taxon>Pseudomonadati</taxon>
        <taxon>Pseudomonadota</taxon>
        <taxon>Betaproteobacteria</taxon>
        <taxon>Burkholderiales</taxon>
        <taxon>Alcaligenaceae</taxon>
        <taxon>Bordetella</taxon>
    </lineage>
</organism>
<dbReference type="EMBL" id="FKBS01000017">
    <property type="protein sequence ID" value="SAI39487.1"/>
    <property type="molecule type" value="Genomic_DNA"/>
</dbReference>
<dbReference type="Proteomes" id="UP000077037">
    <property type="component" value="Unassembled WGS sequence"/>
</dbReference>
<gene>
    <name evidence="2" type="ORF">SAMEA1982600_03087</name>
</gene>
<dbReference type="RefSeq" id="WP_066414650.1">
    <property type="nucleotide sequence ID" value="NZ_FKBS01000017.1"/>
</dbReference>
<accession>A0A157Q127</accession>
<protein>
    <submittedName>
        <fullName evidence="2">Lipoprotein</fullName>
    </submittedName>
</protein>
<sequence length="672" mass="70903">MKNTKWCRWVAPFFVCTVLAACGGGGDDGDEAAAQPPVTPPAGQPAVQKMLLIGLDGATYDAVQAGAAGGTLPNLAQLTLTRGWTGGVTSTPTQQATLDAPGWATVLTGVWADTHQVRSNATGQALHADTLFKRLKSAQPTARTAAAFHASVVAQIETADRDAGYLSALTDCAGDDACVAGDAQARIGDGYDAVVAQFGAVQRSAQSGGFGGDYSAVLRQADARLGQLLAAVATRRQAHPEEDWLVLVTASHGLSPTGASDGLPLTANKTVFVAANRADLLGADRAAVDLSAAWDDAWYALPSAADVAPTALAHMQAGAQTGMAGAALTHAVAVRRLAAVTAADNASVMLSWSLVGQAPAQVIVLRDGAEIARLPGDASQYQDTGFTFEEGGLHTLNYTVQAGDAGSAVQAKVLYTPPVLLESSLRNGLTMLYTFENQLQDVSQGTTGITPYDGTQTPEFTDGPFGRMFRAQRTTADFSSFKLDHPAGMLATPTAFTIGFWFRSDGMSDDKPVLTNKDYNSGTYAGITIAQWNTTRPNYDPARAEFRFNLADGSRRVDINSIPYTANQPVYVALSIDKTAKTMTAYVYDLEKGFSKNSTSTGSVDLSRIEGVIGAHLGLNEDALGNYNKLRSYDRRAYTMDFDDLAFWNRALTETEVRSLALSGHSVAELLQ</sequence>
<evidence type="ECO:0000256" key="1">
    <source>
        <dbReference type="SAM" id="SignalP"/>
    </source>
</evidence>
<dbReference type="InterPro" id="IPR017850">
    <property type="entry name" value="Alkaline_phosphatase_core_sf"/>
</dbReference>
<dbReference type="PROSITE" id="PS51257">
    <property type="entry name" value="PROKAR_LIPOPROTEIN"/>
    <property type="match status" value="1"/>
</dbReference>
<evidence type="ECO:0000313" key="3">
    <source>
        <dbReference type="Proteomes" id="UP000077037"/>
    </source>
</evidence>
<dbReference type="SUPFAM" id="SSF53649">
    <property type="entry name" value="Alkaline phosphatase-like"/>
    <property type="match status" value="1"/>
</dbReference>
<dbReference type="AlphaFoldDB" id="A0A157Q127"/>
<feature type="signal peptide" evidence="1">
    <location>
        <begin position="1"/>
        <end position="20"/>
    </location>
</feature>
<dbReference type="SUPFAM" id="SSF49899">
    <property type="entry name" value="Concanavalin A-like lectins/glucanases"/>
    <property type="match status" value="1"/>
</dbReference>
<name>A0A157Q127_9BORD</name>
<keyword evidence="2" id="KW-0449">Lipoprotein</keyword>
<reference evidence="2 3" key="1">
    <citation type="submission" date="2016-03" db="EMBL/GenBank/DDBJ databases">
        <authorList>
            <consortium name="Pathogen Informatics"/>
        </authorList>
    </citation>
    <scope>NUCLEOTIDE SEQUENCE [LARGE SCALE GENOMIC DNA]</scope>
    <source>
        <strain evidence="2 3">NCTC13364</strain>
    </source>
</reference>
<dbReference type="OrthoDB" id="1956004at2"/>
<proteinExistence type="predicted"/>
<dbReference type="Gene3D" id="2.60.120.200">
    <property type="match status" value="1"/>
</dbReference>
<evidence type="ECO:0000313" key="2">
    <source>
        <dbReference type="EMBL" id="SAI39487.1"/>
    </source>
</evidence>